<dbReference type="EMBL" id="JAIZAY010000012">
    <property type="protein sequence ID" value="KAJ8031530.1"/>
    <property type="molecule type" value="Genomic_DNA"/>
</dbReference>
<dbReference type="InterPro" id="IPR058641">
    <property type="entry name" value="GVIN1_dom"/>
</dbReference>
<dbReference type="PANTHER" id="PTHR14819:SF25">
    <property type="entry name" value="CHROMOSOME UNDETERMINED SCAFFOLD_52, WHOLE GENOME SHOTGUN SEQUENCE"/>
    <property type="match status" value="1"/>
</dbReference>
<protein>
    <submittedName>
        <fullName evidence="5">Interferon-induced very large GTPase 1</fullName>
    </submittedName>
</protein>
<accession>A0A9Q1H3V7</accession>
<dbReference type="OrthoDB" id="1597724at2759"/>
<feature type="domain" description="VLIG-type G" evidence="4">
    <location>
        <begin position="636"/>
        <end position="878"/>
    </location>
</feature>
<reference evidence="5" key="1">
    <citation type="submission" date="2021-10" db="EMBL/GenBank/DDBJ databases">
        <title>Tropical sea cucumber genome reveals ecological adaptation and Cuvierian tubules defense mechanism.</title>
        <authorList>
            <person name="Chen T."/>
        </authorList>
    </citation>
    <scope>NUCLEOTIDE SEQUENCE</scope>
    <source>
        <strain evidence="5">Nanhai2018</strain>
        <tissue evidence="5">Muscle</tissue>
    </source>
</reference>
<dbReference type="GO" id="GO:0005525">
    <property type="term" value="F:GTP binding"/>
    <property type="evidence" value="ECO:0007669"/>
    <property type="project" value="InterPro"/>
</dbReference>
<feature type="region of interest" description="Disordered" evidence="3">
    <location>
        <begin position="1"/>
        <end position="27"/>
    </location>
</feature>
<dbReference type="Gene3D" id="3.40.50.300">
    <property type="entry name" value="P-loop containing nucleotide triphosphate hydrolases"/>
    <property type="match status" value="1"/>
</dbReference>
<dbReference type="InterPro" id="IPR030383">
    <property type="entry name" value="G_VLIG_dom"/>
</dbReference>
<name>A0A9Q1H3V7_HOLLE</name>
<evidence type="ECO:0000313" key="5">
    <source>
        <dbReference type="EMBL" id="KAJ8031530.1"/>
    </source>
</evidence>
<feature type="coiled-coil region" evidence="2">
    <location>
        <begin position="503"/>
        <end position="554"/>
    </location>
</feature>
<dbReference type="InterPro" id="IPR052986">
    <property type="entry name" value="VLIG_GTPase"/>
</dbReference>
<dbReference type="PANTHER" id="PTHR14819">
    <property type="entry name" value="GTP-BINDING"/>
    <property type="match status" value="1"/>
</dbReference>
<keyword evidence="6" id="KW-1185">Reference proteome</keyword>
<dbReference type="InterPro" id="IPR027417">
    <property type="entry name" value="P-loop_NTPase"/>
</dbReference>
<dbReference type="PROSITE" id="PS51717">
    <property type="entry name" value="G_VLIG"/>
    <property type="match status" value="1"/>
</dbReference>
<proteinExistence type="inferred from homology"/>
<evidence type="ECO:0000259" key="4">
    <source>
        <dbReference type="PROSITE" id="PS51717"/>
    </source>
</evidence>
<feature type="compositionally biased region" description="Acidic residues" evidence="3">
    <location>
        <begin position="15"/>
        <end position="27"/>
    </location>
</feature>
<dbReference type="Pfam" id="PF25496">
    <property type="entry name" value="URGCP"/>
    <property type="match status" value="1"/>
</dbReference>
<evidence type="ECO:0000256" key="3">
    <source>
        <dbReference type="SAM" id="MobiDB-lite"/>
    </source>
</evidence>
<evidence type="ECO:0000256" key="2">
    <source>
        <dbReference type="SAM" id="Coils"/>
    </source>
</evidence>
<dbReference type="Pfam" id="PF25683">
    <property type="entry name" value="URGCP_GTPase"/>
    <property type="match status" value="1"/>
</dbReference>
<organism evidence="5 6">
    <name type="scientific">Holothuria leucospilota</name>
    <name type="common">Black long sea cucumber</name>
    <name type="synonym">Mertensiothuria leucospilota</name>
    <dbReference type="NCBI Taxonomy" id="206669"/>
    <lineage>
        <taxon>Eukaryota</taxon>
        <taxon>Metazoa</taxon>
        <taxon>Echinodermata</taxon>
        <taxon>Eleutherozoa</taxon>
        <taxon>Echinozoa</taxon>
        <taxon>Holothuroidea</taxon>
        <taxon>Aspidochirotacea</taxon>
        <taxon>Aspidochirotida</taxon>
        <taxon>Holothuriidae</taxon>
        <taxon>Holothuria</taxon>
    </lineage>
</organism>
<dbReference type="Pfam" id="PF25974">
    <property type="entry name" value="URGCP_9th"/>
    <property type="match status" value="1"/>
</dbReference>
<comment type="caution">
    <text evidence="5">The sequence shown here is derived from an EMBL/GenBank/DDBJ whole genome shotgun (WGS) entry which is preliminary data.</text>
</comment>
<evidence type="ECO:0000313" key="6">
    <source>
        <dbReference type="Proteomes" id="UP001152320"/>
    </source>
</evidence>
<dbReference type="InterPro" id="IPR057365">
    <property type="entry name" value="URGCP"/>
</dbReference>
<keyword evidence="2" id="KW-0175">Coiled coil</keyword>
<gene>
    <name evidence="5" type="ORF">HOLleu_24747</name>
</gene>
<dbReference type="SUPFAM" id="SSF52540">
    <property type="entry name" value="P-loop containing nucleoside triphosphate hydrolases"/>
    <property type="match status" value="1"/>
</dbReference>
<comment type="similarity">
    <text evidence="1">Belongs to the TRAFAC class dynamin-like GTPase superfamily. Very large inducible GTPase (VLIG) family.</text>
</comment>
<sequence length="1646" mass="190311">MFSNRKRNTFPVDNESSEDDSPNDDDETPDFDEFIKSLSLYDHLVRKLNLKNFLIIKDRNQLTSDIKLVELFWQKLSSLDYRARSNKFLNENKHPHTKHVSVKDFIFAIMHCSDRILRQDIIEKMSACQLAVPVVLEGVKNARPELLTWSLRRVVKKWKEENSIALEEYMVKYPVYTVAFLRIGDIRSVSKSAILNMLLGPCQGNERHPYFLCKDDDPYSSGFSQGCVESVWYLPMNTNGSEKLKIVTSFLNLRGNCMAFPAQTRFVCQTSNLIVAFIAKRNQQSYESCIESLKSMAPACKFIAVNDERVDPPKRCRKLRWIDDWLFVRFMEMDTLCDEICNVIAKCREKCDTTTLQSLEHMKNMCSGDIDVEEDNEVILDAKDLVAKICNPKDTKDLTIFKQKSFPLQFIWKEWVEIDKERLKPDIPNAKPIEDLREEIATRKARKREEQLSCGLSDTMQRFWSAMESAGHDSENLAYFVSYLQEELFCLADENVRKHLTNIIKLEKDLSKLDSRINKLTSDTSGENLQSKEKQETEIRLKNHRKEFKEHHQRENELCKQKSIGWEHFVRELGQWYEAHVEKNAAKDIKVSFLPALAARLLVHGYSLEIMDGDTGHVPLSWVTSVLDRLASDLQDPSILVLCVVGVQSSGKSTFLNSMFGVRFPVRAGRCTRGLFVRLIEVDKAYAEKVGFQYIFLIDSEGIRSMERTVTEECRFDNELVTLALCISDLTILNIEGENIGPDMTGLLQIAAHAMIRMKEVDLHSQCRIIQQRVSDLTANQRNKENMSQVVETLDEATIVAAKEEGFEGRYQQFSDVFDLRLDENLQFIPCLWTGPMSPPSQFYGDILMRLKVDILKDVESKRLVPQFTVSTFTHRIRDAWRAVKSENFLFNFQDSVKAIDFNNLSMKLNEWIIEMRIALDKKQTVWRRRLNDPKGFDDTASLLEDLKKECHDELQAYKVKIQTSFQTFVSEHKRRDSLKNYDKRVDQSLGDIMSDIERNVQSVLNSDARITQFQRDISSVVSKIRCKLLEHVKSERDLDSPREGTAKNLARKSGKDPDTLFSFIWRKCLSEMQTDDFQSTARLENEIEAICEDLLLSITNEKAISSKIDELMKSEGGIQNHLDTPEWRKYFPPKRDSKNIDEWFLRYERSLHDIINKSVEEMKEKSRCQSFDANLIQLLLQSALQNLSLQFKTSEPPYLLKGKTLLHICSKLYRVALENQRLYEAENSLENMLEKEKGQLRKEFSALLASENETHQALSYLKLFLTDWLKDNTLLCLKERIVHVTAIRARFGDKCWLIRAILEDLLQQESLEGYLQYITNHRQYVKKWVNNGVVKVCTGNINGRMAIDVIANDAIYDVIQDLTVMVSHITTQMMDNERTEDDSARYRNWVSLLMEELSKRGFLRHRELASLLCNNKSPDLANLVKELLAYIQESLKNDIMRETDIPTDRNQEEVRKFLGKLFVDPSDDILKGICFEQCPICKAACENNWPAGSYHEHTTSTHIPRGLSGIIRGKTKQLMLHDCLPCVESTASLYEIPGDKRKHLCRNYKDNFPSWSIKPQGDVPNYEKYWKWVMAKFNRPLANGYNCAPAKIPQSWAKISKSEALSALAHSVTKVPYTPGAMLDMLMSEMADHLKNLPGITFQNP</sequence>
<dbReference type="Proteomes" id="UP001152320">
    <property type="component" value="Chromosome 12"/>
</dbReference>
<evidence type="ECO:0000256" key="1">
    <source>
        <dbReference type="ARBA" id="ARBA00006828"/>
    </source>
</evidence>